<dbReference type="SUPFAM" id="SSF56112">
    <property type="entry name" value="Protein kinase-like (PK-like)"/>
    <property type="match status" value="1"/>
</dbReference>
<evidence type="ECO:0000256" key="4">
    <source>
        <dbReference type="SAM" id="MobiDB-lite"/>
    </source>
</evidence>
<dbReference type="Proteomes" id="UP000253153">
    <property type="component" value="Unassembled WGS sequence"/>
</dbReference>
<dbReference type="InterPro" id="IPR036770">
    <property type="entry name" value="Ankyrin_rpt-contain_sf"/>
</dbReference>
<gene>
    <name evidence="6" type="ORF">FIESC28_01088</name>
</gene>
<feature type="region of interest" description="Disordered" evidence="4">
    <location>
        <begin position="1216"/>
        <end position="1237"/>
    </location>
</feature>
<dbReference type="Gene3D" id="3.30.200.20">
    <property type="entry name" value="Phosphorylase Kinase, domain 1"/>
    <property type="match status" value="1"/>
</dbReference>
<feature type="repeat" description="ANK" evidence="3">
    <location>
        <begin position="611"/>
        <end position="643"/>
    </location>
</feature>
<keyword evidence="2 3" id="KW-0040">ANK repeat</keyword>
<feature type="compositionally biased region" description="Polar residues" evidence="4">
    <location>
        <begin position="1"/>
        <end position="13"/>
    </location>
</feature>
<dbReference type="OrthoDB" id="5986190at2759"/>
<dbReference type="PROSITE" id="PS50011">
    <property type="entry name" value="PROTEIN_KINASE_DOM"/>
    <property type="match status" value="1"/>
</dbReference>
<dbReference type="Pfam" id="PF12796">
    <property type="entry name" value="Ank_2"/>
    <property type="match status" value="1"/>
</dbReference>
<dbReference type="InterPro" id="IPR001245">
    <property type="entry name" value="Ser-Thr/Tyr_kinase_cat_dom"/>
</dbReference>
<accession>A0A366SBG5</accession>
<evidence type="ECO:0000256" key="1">
    <source>
        <dbReference type="ARBA" id="ARBA00022737"/>
    </source>
</evidence>
<keyword evidence="7" id="KW-1185">Reference proteome</keyword>
<dbReference type="InterPro" id="IPR011009">
    <property type="entry name" value="Kinase-like_dom_sf"/>
</dbReference>
<dbReference type="PROSITE" id="PS50297">
    <property type="entry name" value="ANK_REP_REGION"/>
    <property type="match status" value="1"/>
</dbReference>
<dbReference type="GO" id="GO:0004672">
    <property type="term" value="F:protein kinase activity"/>
    <property type="evidence" value="ECO:0007669"/>
    <property type="project" value="InterPro"/>
</dbReference>
<dbReference type="GO" id="GO:0005524">
    <property type="term" value="F:ATP binding"/>
    <property type="evidence" value="ECO:0007669"/>
    <property type="project" value="InterPro"/>
</dbReference>
<dbReference type="InterPro" id="IPR002110">
    <property type="entry name" value="Ankyrin_rpt"/>
</dbReference>
<evidence type="ECO:0000313" key="7">
    <source>
        <dbReference type="Proteomes" id="UP000253153"/>
    </source>
</evidence>
<dbReference type="SUPFAM" id="SSF48403">
    <property type="entry name" value="Ankyrin repeat"/>
    <property type="match status" value="2"/>
</dbReference>
<sequence>MALSFRTPSTLAISSRAEEDKKNEPEISTTALDFVSALTTSKFLILGSGLLRLDDITVRVAGRGGYASIEIGTAKLPHKRLVAVKRSLIKSDQRLNGPTASGKGLGKGFEQIVRELRILGHDSIKKHNNLVNLEGVCLDDYNGFPSLAIVMEYSSLGTLRAFLTENAKNISLGERVDFVMQSGRGLEALHQVKVCHADIKIDNALVFKSSTHKDVASGWTIRLSDFGQSIIASRDDPDGRVYCRPGTPLLEAPEIRSGQSFSDGDFNIHAALKTDVFSFGLFIWEAMNKGRLYFDPAWIESSDRPLDINMMESFLDGLPENGLLSRAIAFAKGLGQEEIADLLSRLFEVTLIDDPKARKSIGDLMELFPQNEKHVDSDTDSDSSIDIEAILVTLGLENDHFPTSSIVSWGTRNSFYDLDLQGIVLGNGIIASLPVSLQRSILAELKAMADLSQDNAAGHSAMTVSECYTIGFGGSHDMGQVLHWLAAAASKGFHKACLLYHRVCSGLRLPPRDVDGTDEGKALDLALRSLPTEKYLSERIIHHSRMIIESARNAMLQIAPVNTRMGTCSLSLFNETDIDTLQPLHVASWLGDESLVLQLLESGPQDTRSQLGLNAIHFACLGGSLSVLKLLIERGLPPSVADFRSITPLHLAIFFTSKDLPAAVQLLIQSGCSVEARANSVNFEAHDLLLSGTPIEWAIGSRNITFVRLLLTHHVQPPDPVWLHIAIVDYYWEILEDLLPLFLPTAIALPDSHATLHVAQRPFLHWIAHGKDYHEAIKGTVQICSDNGLLSCSTDGTSYLSLLIDDLRTEGDFAMFNAALDVSTPEDVRKRRAGFLDDPLIVSAFQHNAQKDAFRDILIKLTGYYTLDELEDGRMCRGGSLLGQAVEHDNVMGARILLEKGVDVNKTFVIGGIILTNPIQECLASRSSPEMLSLLVQYGADLLAKSPMTGLTPLHALLTGRMQVKDILDILSHHQQPDQVFIEALHRSFGTLLILSMRYEAGMSSNERDSKSFRLRNDLQEQFCQLLRDSRFSKFIDAPQHEDGPTMLQQAAYLAQPFLVSLLLEAGADGTRRLKRDDDMVLPLDLACMTGRGLYAAKVAGIDSTEGFAHLSIDDALEVATDLLQWHLARNDGIFEGTTQLHLASRIFHEEAMAKFIQQGQSMMAKGRWPGVEYTVTPRELALLPVHDKEVVSYADLIPQFRDELLGEEAMELVRESLQDRRSSEDSSSVDTEDLEY</sequence>
<feature type="domain" description="Protein kinase" evidence="5">
    <location>
        <begin position="55"/>
        <end position="375"/>
    </location>
</feature>
<dbReference type="Pfam" id="PF07714">
    <property type="entry name" value="PK_Tyr_Ser-Thr"/>
    <property type="match status" value="1"/>
</dbReference>
<proteinExistence type="predicted"/>
<evidence type="ECO:0000313" key="6">
    <source>
        <dbReference type="EMBL" id="RBR26060.1"/>
    </source>
</evidence>
<evidence type="ECO:0000259" key="5">
    <source>
        <dbReference type="PROSITE" id="PS50011"/>
    </source>
</evidence>
<dbReference type="SMART" id="SM00220">
    <property type="entry name" value="S_TKc"/>
    <property type="match status" value="1"/>
</dbReference>
<dbReference type="Gene3D" id="1.25.40.20">
    <property type="entry name" value="Ankyrin repeat-containing domain"/>
    <property type="match status" value="3"/>
</dbReference>
<reference evidence="6 7" key="1">
    <citation type="submission" date="2018-06" db="EMBL/GenBank/DDBJ databases">
        <title>Fusarium incarnatum-equiseti species complex species 28.</title>
        <authorList>
            <person name="Gardiner D.M."/>
        </authorList>
    </citation>
    <scope>NUCLEOTIDE SEQUENCE [LARGE SCALE GENOMIC DNA]</scope>
    <source>
        <strain evidence="6 7">FIESC_28</strain>
    </source>
</reference>
<dbReference type="GeneID" id="41990535"/>
<dbReference type="SMART" id="SM00248">
    <property type="entry name" value="ANK"/>
    <property type="match status" value="9"/>
</dbReference>
<feature type="compositionally biased region" description="Basic and acidic residues" evidence="4">
    <location>
        <begin position="1216"/>
        <end position="1225"/>
    </location>
</feature>
<dbReference type="RefSeq" id="XP_031020651.1">
    <property type="nucleotide sequence ID" value="XM_031155239.1"/>
</dbReference>
<evidence type="ECO:0000256" key="3">
    <source>
        <dbReference type="PROSITE-ProRule" id="PRU00023"/>
    </source>
</evidence>
<feature type="repeat" description="ANK" evidence="3">
    <location>
        <begin position="644"/>
        <end position="679"/>
    </location>
</feature>
<dbReference type="PANTHER" id="PTHR24198">
    <property type="entry name" value="ANKYRIN REPEAT AND PROTEIN KINASE DOMAIN-CONTAINING PROTEIN"/>
    <property type="match status" value="1"/>
</dbReference>
<dbReference type="PANTHER" id="PTHR24198:SF165">
    <property type="entry name" value="ANKYRIN REPEAT-CONTAINING PROTEIN-RELATED"/>
    <property type="match status" value="1"/>
</dbReference>
<name>A0A366SBG5_9HYPO</name>
<dbReference type="AlphaFoldDB" id="A0A366SBG5"/>
<evidence type="ECO:0000256" key="2">
    <source>
        <dbReference type="ARBA" id="ARBA00023043"/>
    </source>
</evidence>
<feature type="region of interest" description="Disordered" evidence="4">
    <location>
        <begin position="1"/>
        <end position="24"/>
    </location>
</feature>
<dbReference type="InterPro" id="IPR000719">
    <property type="entry name" value="Prot_kinase_dom"/>
</dbReference>
<organism evidence="6 7">
    <name type="scientific">Fusarium coffeatum</name>
    <dbReference type="NCBI Taxonomy" id="231269"/>
    <lineage>
        <taxon>Eukaryota</taxon>
        <taxon>Fungi</taxon>
        <taxon>Dikarya</taxon>
        <taxon>Ascomycota</taxon>
        <taxon>Pezizomycotina</taxon>
        <taxon>Sordariomycetes</taxon>
        <taxon>Hypocreomycetidae</taxon>
        <taxon>Hypocreales</taxon>
        <taxon>Nectriaceae</taxon>
        <taxon>Fusarium</taxon>
        <taxon>Fusarium incarnatum-equiseti species complex</taxon>
    </lineage>
</organism>
<dbReference type="Gene3D" id="1.10.510.10">
    <property type="entry name" value="Transferase(Phosphotransferase) domain 1"/>
    <property type="match status" value="1"/>
</dbReference>
<comment type="caution">
    <text evidence="6">The sequence shown here is derived from an EMBL/GenBank/DDBJ whole genome shotgun (WGS) entry which is preliminary data.</text>
</comment>
<keyword evidence="1" id="KW-0677">Repeat</keyword>
<dbReference type="PROSITE" id="PS50088">
    <property type="entry name" value="ANK_REPEAT"/>
    <property type="match status" value="2"/>
</dbReference>
<protein>
    <recommendedName>
        <fullName evidence="5">Protein kinase domain-containing protein</fullName>
    </recommendedName>
</protein>
<dbReference type="EMBL" id="QKXC01000030">
    <property type="protein sequence ID" value="RBR26060.1"/>
    <property type="molecule type" value="Genomic_DNA"/>
</dbReference>